<evidence type="ECO:0000313" key="3">
    <source>
        <dbReference type="EMBL" id="MPC17063.1"/>
    </source>
</evidence>
<keyword evidence="4" id="KW-1185">Reference proteome</keyword>
<sequence>MRASPGTVLSRNMVVVMVVVVMVHMSSPFLPNSLCASTTTTTTTTPLTSQPARPPACLPPAEAYGCPRYPNLQAQRMTFTERRKVSRIEVRQGLRSDAPPHLRCCLGNNTPTPTRTHSHVGTGKDWPGRQERNQGE</sequence>
<dbReference type="EMBL" id="VSRR010000556">
    <property type="protein sequence ID" value="MPC17063.1"/>
    <property type="molecule type" value="Genomic_DNA"/>
</dbReference>
<keyword evidence="2" id="KW-0812">Transmembrane</keyword>
<feature type="region of interest" description="Disordered" evidence="1">
    <location>
        <begin position="99"/>
        <end position="136"/>
    </location>
</feature>
<keyword evidence="2" id="KW-1133">Transmembrane helix</keyword>
<protein>
    <submittedName>
        <fullName evidence="3">Uncharacterized protein</fullName>
    </submittedName>
</protein>
<organism evidence="3 4">
    <name type="scientific">Portunus trituberculatus</name>
    <name type="common">Swimming crab</name>
    <name type="synonym">Neptunus trituberculatus</name>
    <dbReference type="NCBI Taxonomy" id="210409"/>
    <lineage>
        <taxon>Eukaryota</taxon>
        <taxon>Metazoa</taxon>
        <taxon>Ecdysozoa</taxon>
        <taxon>Arthropoda</taxon>
        <taxon>Crustacea</taxon>
        <taxon>Multicrustacea</taxon>
        <taxon>Malacostraca</taxon>
        <taxon>Eumalacostraca</taxon>
        <taxon>Eucarida</taxon>
        <taxon>Decapoda</taxon>
        <taxon>Pleocyemata</taxon>
        <taxon>Brachyura</taxon>
        <taxon>Eubrachyura</taxon>
        <taxon>Portunoidea</taxon>
        <taxon>Portunidae</taxon>
        <taxon>Portuninae</taxon>
        <taxon>Portunus</taxon>
    </lineage>
</organism>
<feature type="compositionally biased region" description="Basic and acidic residues" evidence="1">
    <location>
        <begin position="126"/>
        <end position="136"/>
    </location>
</feature>
<gene>
    <name evidence="3" type="ORF">E2C01_009907</name>
</gene>
<name>A0A5B7D790_PORTR</name>
<evidence type="ECO:0000256" key="2">
    <source>
        <dbReference type="SAM" id="Phobius"/>
    </source>
</evidence>
<keyword evidence="2" id="KW-0472">Membrane</keyword>
<dbReference type="Proteomes" id="UP000324222">
    <property type="component" value="Unassembled WGS sequence"/>
</dbReference>
<reference evidence="3 4" key="1">
    <citation type="submission" date="2019-05" db="EMBL/GenBank/DDBJ databases">
        <title>Another draft genome of Portunus trituberculatus and its Hox gene families provides insights of decapod evolution.</title>
        <authorList>
            <person name="Jeong J.-H."/>
            <person name="Song I."/>
            <person name="Kim S."/>
            <person name="Choi T."/>
            <person name="Kim D."/>
            <person name="Ryu S."/>
            <person name="Kim W."/>
        </authorList>
    </citation>
    <scope>NUCLEOTIDE SEQUENCE [LARGE SCALE GENOMIC DNA]</scope>
    <source>
        <tissue evidence="3">Muscle</tissue>
    </source>
</reference>
<proteinExistence type="predicted"/>
<dbReference type="AlphaFoldDB" id="A0A5B7D790"/>
<evidence type="ECO:0000313" key="4">
    <source>
        <dbReference type="Proteomes" id="UP000324222"/>
    </source>
</evidence>
<evidence type="ECO:0000256" key="1">
    <source>
        <dbReference type="SAM" id="MobiDB-lite"/>
    </source>
</evidence>
<feature type="transmembrane region" description="Helical" evidence="2">
    <location>
        <begin position="12"/>
        <end position="30"/>
    </location>
</feature>
<accession>A0A5B7D790</accession>
<comment type="caution">
    <text evidence="3">The sequence shown here is derived from an EMBL/GenBank/DDBJ whole genome shotgun (WGS) entry which is preliminary data.</text>
</comment>